<dbReference type="InterPro" id="IPR013783">
    <property type="entry name" value="Ig-like_fold"/>
</dbReference>
<feature type="compositionally biased region" description="Low complexity" evidence="1">
    <location>
        <begin position="204"/>
        <end position="214"/>
    </location>
</feature>
<comment type="caution">
    <text evidence="3">The sequence shown here is derived from an EMBL/GenBank/DDBJ whole genome shotgun (WGS) entry which is preliminary data.</text>
</comment>
<dbReference type="SMART" id="SM00060">
    <property type="entry name" value="FN3"/>
    <property type="match status" value="1"/>
</dbReference>
<dbReference type="Gene3D" id="2.60.40.10">
    <property type="entry name" value="Immunoglobulins"/>
    <property type="match status" value="1"/>
</dbReference>
<name>A0A0G1D5U4_9BACT</name>
<protein>
    <recommendedName>
        <fullName evidence="2">Fibronectin type-III domain-containing protein</fullName>
    </recommendedName>
</protein>
<feature type="compositionally biased region" description="Low complexity" evidence="1">
    <location>
        <begin position="41"/>
        <end position="58"/>
    </location>
</feature>
<dbReference type="Proteomes" id="UP000033980">
    <property type="component" value="Unassembled WGS sequence"/>
</dbReference>
<dbReference type="InterPro" id="IPR036116">
    <property type="entry name" value="FN3_sf"/>
</dbReference>
<dbReference type="Pfam" id="PF00041">
    <property type="entry name" value="fn3"/>
    <property type="match status" value="1"/>
</dbReference>
<feature type="compositionally biased region" description="Polar residues" evidence="1">
    <location>
        <begin position="189"/>
        <end position="203"/>
    </location>
</feature>
<dbReference type="SUPFAM" id="SSF49265">
    <property type="entry name" value="Fibronectin type III"/>
    <property type="match status" value="1"/>
</dbReference>
<dbReference type="CDD" id="cd00063">
    <property type="entry name" value="FN3"/>
    <property type="match status" value="1"/>
</dbReference>
<feature type="region of interest" description="Disordered" evidence="1">
    <location>
        <begin position="37"/>
        <end position="68"/>
    </location>
</feature>
<accession>A0A0G1D5U4</accession>
<reference evidence="3 4" key="1">
    <citation type="journal article" date="2015" name="Nature">
        <title>rRNA introns, odd ribosomes, and small enigmatic genomes across a large radiation of phyla.</title>
        <authorList>
            <person name="Brown C.T."/>
            <person name="Hug L.A."/>
            <person name="Thomas B.C."/>
            <person name="Sharon I."/>
            <person name="Castelle C.J."/>
            <person name="Singh A."/>
            <person name="Wilkins M.J."/>
            <person name="Williams K.H."/>
            <person name="Banfield J.F."/>
        </authorList>
    </citation>
    <scope>NUCLEOTIDE SEQUENCE [LARGE SCALE GENOMIC DNA]</scope>
</reference>
<feature type="region of interest" description="Disordered" evidence="1">
    <location>
        <begin position="189"/>
        <end position="219"/>
    </location>
</feature>
<evidence type="ECO:0000259" key="2">
    <source>
        <dbReference type="PROSITE" id="PS50853"/>
    </source>
</evidence>
<dbReference type="EMBL" id="LCFK01000028">
    <property type="protein sequence ID" value="KKS93049.1"/>
    <property type="molecule type" value="Genomic_DNA"/>
</dbReference>
<dbReference type="PROSITE" id="PS50853">
    <property type="entry name" value="FN3"/>
    <property type="match status" value="1"/>
</dbReference>
<proteinExistence type="predicted"/>
<dbReference type="AlphaFoldDB" id="A0A0G1D5U4"/>
<dbReference type="InterPro" id="IPR003961">
    <property type="entry name" value="FN3_dom"/>
</dbReference>
<evidence type="ECO:0000256" key="1">
    <source>
        <dbReference type="SAM" id="MobiDB-lite"/>
    </source>
</evidence>
<sequence>MKKAIVYLFVIGTILFKPHNILSADYGDGNYGAGSYGEGETTSTTTSSTSSNNSSNTTATPSCNDSAPSKPELFQIDVTGTSAKLFFTPLQSTNKFYISFSTSSNAEEHGVEVELAKEGVQNFTVNALKPKMNYYFKVRGQNGCMPGEWSNIIKTTSKSAGLKSTLSYYLYGVKTKVSTLFSSVKSTKESPASTNTITKEVNQTATTNPTAANEPESKQQPTKKQTCFLWWCW</sequence>
<gene>
    <name evidence="3" type="ORF">UV68_C0028G0001</name>
</gene>
<evidence type="ECO:0000313" key="4">
    <source>
        <dbReference type="Proteomes" id="UP000033980"/>
    </source>
</evidence>
<feature type="domain" description="Fibronectin type-III" evidence="2">
    <location>
        <begin position="67"/>
        <end position="160"/>
    </location>
</feature>
<evidence type="ECO:0000313" key="3">
    <source>
        <dbReference type="EMBL" id="KKS93049.1"/>
    </source>
</evidence>
<organism evidence="3 4">
    <name type="scientific">Candidatus Collierbacteria bacterium GW2011_GWC2_43_12</name>
    <dbReference type="NCBI Taxonomy" id="1618390"/>
    <lineage>
        <taxon>Bacteria</taxon>
        <taxon>Candidatus Collieribacteriota</taxon>
    </lineage>
</organism>